<dbReference type="Proteomes" id="UP000605568">
    <property type="component" value="Unassembled WGS sequence"/>
</dbReference>
<comment type="caution">
    <text evidence="2">The sequence shown here is derived from an EMBL/GenBank/DDBJ whole genome shotgun (WGS) entry which is preliminary data.</text>
</comment>
<proteinExistence type="predicted"/>
<feature type="transmembrane region" description="Helical" evidence="1">
    <location>
        <begin position="40"/>
        <end position="61"/>
    </location>
</feature>
<dbReference type="EMBL" id="BNAR01000024">
    <property type="protein sequence ID" value="GHH60881.1"/>
    <property type="molecule type" value="Genomic_DNA"/>
</dbReference>
<accession>A0ABQ3MV09</accession>
<sequence length="309" mass="33186">MNDTEQRIKEALGLLAERTPHPGPTLNALRRKRKRQRNNIFLIATAGMAAVVVLIFAGVVASDRYAPPNPNDAGAALVVEQPSRLPLKYAPHWLPEGYGEVYRGLLDGERAYVPAGAQGYPFTNGGPLTRIFKSKAKPDTTGWDEVSVRGLKAWIHTQQGQSPGLTAELVWEAQDWLHVTVRGTDDVRQTATRVAESVRADAKVAHTPPFTLNGQEATEVWGSSPGDWGAQFKKDPLVVQVSTRSPGITGTPVTVRGTQGIQADGAVAVLDGSVWVTVQGAASVEELVKTANDVQLASTPDTSWIGRGM</sequence>
<keyword evidence="1" id="KW-0812">Transmembrane</keyword>
<keyword evidence="1" id="KW-1133">Transmembrane helix</keyword>
<gene>
    <name evidence="2" type="ORF">GCM10017774_86020</name>
</gene>
<protein>
    <submittedName>
        <fullName evidence="2">Uncharacterized protein</fullName>
    </submittedName>
</protein>
<reference evidence="3" key="1">
    <citation type="journal article" date="2019" name="Int. J. Syst. Evol. Microbiol.">
        <title>The Global Catalogue of Microorganisms (GCM) 10K type strain sequencing project: providing services to taxonomists for standard genome sequencing and annotation.</title>
        <authorList>
            <consortium name="The Broad Institute Genomics Platform"/>
            <consortium name="The Broad Institute Genome Sequencing Center for Infectious Disease"/>
            <person name="Wu L."/>
            <person name="Ma J."/>
        </authorList>
    </citation>
    <scope>NUCLEOTIDE SEQUENCE [LARGE SCALE GENOMIC DNA]</scope>
    <source>
        <strain evidence="3">CGMCC 4.7367</strain>
    </source>
</reference>
<evidence type="ECO:0000256" key="1">
    <source>
        <dbReference type="SAM" id="Phobius"/>
    </source>
</evidence>
<organism evidence="2 3">
    <name type="scientific">Lentzea cavernae</name>
    <dbReference type="NCBI Taxonomy" id="2020703"/>
    <lineage>
        <taxon>Bacteria</taxon>
        <taxon>Bacillati</taxon>
        <taxon>Actinomycetota</taxon>
        <taxon>Actinomycetes</taxon>
        <taxon>Pseudonocardiales</taxon>
        <taxon>Pseudonocardiaceae</taxon>
        <taxon>Lentzea</taxon>
    </lineage>
</organism>
<name>A0ABQ3MV09_9PSEU</name>
<keyword evidence="1" id="KW-0472">Membrane</keyword>
<keyword evidence="3" id="KW-1185">Reference proteome</keyword>
<evidence type="ECO:0000313" key="3">
    <source>
        <dbReference type="Proteomes" id="UP000605568"/>
    </source>
</evidence>
<dbReference type="RefSeq" id="WP_191305193.1">
    <property type="nucleotide sequence ID" value="NZ_BNAR01000024.1"/>
</dbReference>
<evidence type="ECO:0000313" key="2">
    <source>
        <dbReference type="EMBL" id="GHH60881.1"/>
    </source>
</evidence>